<accession>A0A6A4PGI4</accession>
<evidence type="ECO:0000313" key="2">
    <source>
        <dbReference type="Proteomes" id="UP000447434"/>
    </source>
</evidence>
<protein>
    <submittedName>
        <fullName evidence="1">Uncharacterized protein</fullName>
    </submittedName>
</protein>
<evidence type="ECO:0000313" key="1">
    <source>
        <dbReference type="EMBL" id="KAE9600580.1"/>
    </source>
</evidence>
<dbReference type="AlphaFoldDB" id="A0A6A4PGI4"/>
<sequence length="97" mass="11180">MCNLMHINDYELNNFIGDANVDHFINSIRGGNEDPICNFDSYFINDCFFDNKFQSCHGSPIFDHQTNNNSVNVYDPILSSTLSHVPHILIGSLWERR</sequence>
<keyword evidence="2" id="KW-1185">Reference proteome</keyword>
<name>A0A6A4PGI4_LUPAL</name>
<proteinExistence type="predicted"/>
<dbReference type="Proteomes" id="UP000447434">
    <property type="component" value="Chromosome 14"/>
</dbReference>
<dbReference type="EMBL" id="WOCE01000014">
    <property type="protein sequence ID" value="KAE9600580.1"/>
    <property type="molecule type" value="Genomic_DNA"/>
</dbReference>
<comment type="caution">
    <text evidence="1">The sequence shown here is derived from an EMBL/GenBank/DDBJ whole genome shotgun (WGS) entry which is preliminary data.</text>
</comment>
<organism evidence="1 2">
    <name type="scientific">Lupinus albus</name>
    <name type="common">White lupine</name>
    <name type="synonym">Lupinus termis</name>
    <dbReference type="NCBI Taxonomy" id="3870"/>
    <lineage>
        <taxon>Eukaryota</taxon>
        <taxon>Viridiplantae</taxon>
        <taxon>Streptophyta</taxon>
        <taxon>Embryophyta</taxon>
        <taxon>Tracheophyta</taxon>
        <taxon>Spermatophyta</taxon>
        <taxon>Magnoliopsida</taxon>
        <taxon>eudicotyledons</taxon>
        <taxon>Gunneridae</taxon>
        <taxon>Pentapetalae</taxon>
        <taxon>rosids</taxon>
        <taxon>fabids</taxon>
        <taxon>Fabales</taxon>
        <taxon>Fabaceae</taxon>
        <taxon>Papilionoideae</taxon>
        <taxon>50 kb inversion clade</taxon>
        <taxon>genistoids sensu lato</taxon>
        <taxon>core genistoids</taxon>
        <taxon>Genisteae</taxon>
        <taxon>Lupinus</taxon>
    </lineage>
</organism>
<reference evidence="2" key="1">
    <citation type="journal article" date="2020" name="Nat. Commun.">
        <title>Genome sequence of the cluster root forming white lupin.</title>
        <authorList>
            <person name="Hufnagel B."/>
            <person name="Marques A."/>
            <person name="Soriano A."/>
            <person name="Marques L."/>
            <person name="Divol F."/>
            <person name="Doumas P."/>
            <person name="Sallet E."/>
            <person name="Mancinotti D."/>
            <person name="Carrere S."/>
            <person name="Marande W."/>
            <person name="Arribat S."/>
            <person name="Keller J."/>
            <person name="Huneau C."/>
            <person name="Blein T."/>
            <person name="Aime D."/>
            <person name="Laguerre M."/>
            <person name="Taylor J."/>
            <person name="Schubert V."/>
            <person name="Nelson M."/>
            <person name="Geu-Flores F."/>
            <person name="Crespi M."/>
            <person name="Gallardo-Guerrero K."/>
            <person name="Delaux P.-M."/>
            <person name="Salse J."/>
            <person name="Berges H."/>
            <person name="Guyot R."/>
            <person name="Gouzy J."/>
            <person name="Peret B."/>
        </authorList>
    </citation>
    <scope>NUCLEOTIDE SEQUENCE [LARGE SCALE GENOMIC DNA]</scope>
    <source>
        <strain evidence="2">cv. Amiga</strain>
    </source>
</reference>
<gene>
    <name evidence="1" type="ORF">Lalb_Chr14g0374421</name>
</gene>